<comment type="caution">
    <text evidence="2">The sequence shown here is derived from an EMBL/GenBank/DDBJ whole genome shotgun (WGS) entry which is preliminary data.</text>
</comment>
<accession>A0A3E1P619</accession>
<reference evidence="2 3" key="1">
    <citation type="submission" date="2018-08" db="EMBL/GenBank/DDBJ databases">
        <title>Chitinophaga sp. K20C18050901, a novel bacterium isolated from forest soil.</title>
        <authorList>
            <person name="Wang C."/>
        </authorList>
    </citation>
    <scope>NUCLEOTIDE SEQUENCE [LARGE SCALE GENOMIC DNA]</scope>
    <source>
        <strain evidence="2 3">K20C18050901</strain>
    </source>
</reference>
<dbReference type="RefSeq" id="WP_116853096.1">
    <property type="nucleotide sequence ID" value="NZ_QTJV01000002.1"/>
</dbReference>
<dbReference type="EMBL" id="QTJV01000002">
    <property type="protein sequence ID" value="RFM35607.1"/>
    <property type="molecule type" value="Genomic_DNA"/>
</dbReference>
<keyword evidence="3" id="KW-1185">Reference proteome</keyword>
<feature type="transmembrane region" description="Helical" evidence="1">
    <location>
        <begin position="62"/>
        <end position="80"/>
    </location>
</feature>
<proteinExistence type="predicted"/>
<evidence type="ECO:0000313" key="2">
    <source>
        <dbReference type="EMBL" id="RFM35607.1"/>
    </source>
</evidence>
<keyword evidence="1" id="KW-0812">Transmembrane</keyword>
<sequence length="93" mass="11291">MENQETPQREDEKAPMDMRIVYYFVRIIRTVFLFLFWGIVNVFLGLYLGFAVPEEFTPGRMIFFYSFAFLTLVAYLFIVWKTWRKHGHTTDNY</sequence>
<dbReference type="AlphaFoldDB" id="A0A3E1P619"/>
<gene>
    <name evidence="2" type="ORF">DXN04_09535</name>
</gene>
<keyword evidence="1" id="KW-1133">Transmembrane helix</keyword>
<dbReference type="OrthoDB" id="673119at2"/>
<dbReference type="Proteomes" id="UP000261174">
    <property type="component" value="Unassembled WGS sequence"/>
</dbReference>
<organism evidence="2 3">
    <name type="scientific">Chitinophaga silvisoli</name>
    <dbReference type="NCBI Taxonomy" id="2291814"/>
    <lineage>
        <taxon>Bacteria</taxon>
        <taxon>Pseudomonadati</taxon>
        <taxon>Bacteroidota</taxon>
        <taxon>Chitinophagia</taxon>
        <taxon>Chitinophagales</taxon>
        <taxon>Chitinophagaceae</taxon>
        <taxon>Chitinophaga</taxon>
    </lineage>
</organism>
<feature type="transmembrane region" description="Helical" evidence="1">
    <location>
        <begin position="21"/>
        <end position="50"/>
    </location>
</feature>
<evidence type="ECO:0008006" key="4">
    <source>
        <dbReference type="Google" id="ProtNLM"/>
    </source>
</evidence>
<evidence type="ECO:0000256" key="1">
    <source>
        <dbReference type="SAM" id="Phobius"/>
    </source>
</evidence>
<name>A0A3E1P619_9BACT</name>
<evidence type="ECO:0000313" key="3">
    <source>
        <dbReference type="Proteomes" id="UP000261174"/>
    </source>
</evidence>
<protein>
    <recommendedName>
        <fullName evidence="4">DUF4212 domain-containing protein</fullName>
    </recommendedName>
</protein>
<keyword evidence="1" id="KW-0472">Membrane</keyword>